<sequence length="58" mass="6118">MSLILGVRSYPARNTLIGMLSPRTGAPSIISYLAIVSFSVNVFGPASAGSMSQIQFLE</sequence>
<dbReference type="AlphaFoldDB" id="A0A067QYV4"/>
<keyword evidence="2" id="KW-1185">Reference proteome</keyword>
<accession>A0A067QYV4</accession>
<gene>
    <name evidence="1" type="ORF">L798_10592</name>
</gene>
<reference evidence="1 2" key="1">
    <citation type="journal article" date="2014" name="Nat. Commun.">
        <title>Molecular traces of alternative social organization in a termite genome.</title>
        <authorList>
            <person name="Terrapon N."/>
            <person name="Li C."/>
            <person name="Robertson H.M."/>
            <person name="Ji L."/>
            <person name="Meng X."/>
            <person name="Booth W."/>
            <person name="Chen Z."/>
            <person name="Childers C.P."/>
            <person name="Glastad K.M."/>
            <person name="Gokhale K."/>
            <person name="Gowin J."/>
            <person name="Gronenberg W."/>
            <person name="Hermansen R.A."/>
            <person name="Hu H."/>
            <person name="Hunt B.G."/>
            <person name="Huylmans A.K."/>
            <person name="Khalil S.M."/>
            <person name="Mitchell R.D."/>
            <person name="Munoz-Torres M.C."/>
            <person name="Mustard J.A."/>
            <person name="Pan H."/>
            <person name="Reese J.T."/>
            <person name="Scharf M.E."/>
            <person name="Sun F."/>
            <person name="Vogel H."/>
            <person name="Xiao J."/>
            <person name="Yang W."/>
            <person name="Yang Z."/>
            <person name="Yang Z."/>
            <person name="Zhou J."/>
            <person name="Zhu J."/>
            <person name="Brent C.S."/>
            <person name="Elsik C.G."/>
            <person name="Goodisman M.A."/>
            <person name="Liberles D.A."/>
            <person name="Roe R.M."/>
            <person name="Vargo E.L."/>
            <person name="Vilcinskas A."/>
            <person name="Wang J."/>
            <person name="Bornberg-Bauer E."/>
            <person name="Korb J."/>
            <person name="Zhang G."/>
            <person name="Liebig J."/>
        </authorList>
    </citation>
    <scope>NUCLEOTIDE SEQUENCE [LARGE SCALE GENOMIC DNA]</scope>
    <source>
        <tissue evidence="1">Whole organism</tissue>
    </source>
</reference>
<evidence type="ECO:0000313" key="1">
    <source>
        <dbReference type="EMBL" id="KDR15526.1"/>
    </source>
</evidence>
<evidence type="ECO:0000313" key="2">
    <source>
        <dbReference type="Proteomes" id="UP000027135"/>
    </source>
</evidence>
<protein>
    <submittedName>
        <fullName evidence="1">Uncharacterized protein</fullName>
    </submittedName>
</protein>
<name>A0A067QYV4_ZOONE</name>
<dbReference type="EMBL" id="KK852822">
    <property type="protein sequence ID" value="KDR15526.1"/>
    <property type="molecule type" value="Genomic_DNA"/>
</dbReference>
<proteinExistence type="predicted"/>
<dbReference type="InParanoid" id="A0A067QYV4"/>
<dbReference type="Proteomes" id="UP000027135">
    <property type="component" value="Unassembled WGS sequence"/>
</dbReference>
<organism evidence="1 2">
    <name type="scientific">Zootermopsis nevadensis</name>
    <name type="common">Dampwood termite</name>
    <dbReference type="NCBI Taxonomy" id="136037"/>
    <lineage>
        <taxon>Eukaryota</taxon>
        <taxon>Metazoa</taxon>
        <taxon>Ecdysozoa</taxon>
        <taxon>Arthropoda</taxon>
        <taxon>Hexapoda</taxon>
        <taxon>Insecta</taxon>
        <taxon>Pterygota</taxon>
        <taxon>Neoptera</taxon>
        <taxon>Polyneoptera</taxon>
        <taxon>Dictyoptera</taxon>
        <taxon>Blattodea</taxon>
        <taxon>Blattoidea</taxon>
        <taxon>Termitoidae</taxon>
        <taxon>Termopsidae</taxon>
        <taxon>Zootermopsis</taxon>
    </lineage>
</organism>